<name>A0A0K8P0S3_PISS1</name>
<evidence type="ECO:0000259" key="1">
    <source>
        <dbReference type="PROSITE" id="PS51664"/>
    </source>
</evidence>
<gene>
    <name evidence="2" type="ORF">ISF6_2066</name>
</gene>
<dbReference type="STRING" id="1547922.ISF6_2066"/>
<dbReference type="Gene3D" id="3.30.1330.230">
    <property type="match status" value="1"/>
</dbReference>
<dbReference type="PANTHER" id="PTHR37809">
    <property type="entry name" value="RIBOSOMAL PROTEIN S12 METHYLTHIOTRANSFERASE ACCESSORY FACTOR YCAO"/>
    <property type="match status" value="1"/>
</dbReference>
<dbReference type="OrthoDB" id="2379922at2"/>
<reference evidence="3" key="1">
    <citation type="submission" date="2015-07" db="EMBL/GenBank/DDBJ databases">
        <title>Discovery of a poly(ethylene terephthalate assimilation.</title>
        <authorList>
            <person name="Yoshida S."/>
            <person name="Hiraga K."/>
            <person name="Takehana T."/>
            <person name="Taniguchi I."/>
            <person name="Yamaji H."/>
            <person name="Maeda Y."/>
            <person name="Toyohara K."/>
            <person name="Miyamoto K."/>
            <person name="Kimura Y."/>
            <person name="Oda K."/>
        </authorList>
    </citation>
    <scope>NUCLEOTIDE SEQUENCE [LARGE SCALE GENOMIC DNA]</scope>
    <source>
        <strain evidence="3">NBRC 110686 / TISTR 2288 / 201-F6</strain>
    </source>
</reference>
<dbReference type="EMBL" id="BBYR01000032">
    <property type="protein sequence ID" value="GAP36226.1"/>
    <property type="molecule type" value="Genomic_DNA"/>
</dbReference>
<dbReference type="InterPro" id="IPR003776">
    <property type="entry name" value="YcaO-like_dom"/>
</dbReference>
<protein>
    <recommendedName>
        <fullName evidence="1">YcaO domain-containing protein</fullName>
    </recommendedName>
</protein>
<evidence type="ECO:0000313" key="3">
    <source>
        <dbReference type="Proteomes" id="UP000037660"/>
    </source>
</evidence>
<organism evidence="2 3">
    <name type="scientific">Piscinibacter sakaiensis</name>
    <name type="common">Ideonella sakaiensis</name>
    <dbReference type="NCBI Taxonomy" id="1547922"/>
    <lineage>
        <taxon>Bacteria</taxon>
        <taxon>Pseudomonadati</taxon>
        <taxon>Pseudomonadota</taxon>
        <taxon>Betaproteobacteria</taxon>
        <taxon>Burkholderiales</taxon>
        <taxon>Sphaerotilaceae</taxon>
        <taxon>Piscinibacter</taxon>
    </lineage>
</organism>
<feature type="domain" description="YcaO" evidence="1">
    <location>
        <begin position="166"/>
        <end position="516"/>
    </location>
</feature>
<comment type="caution">
    <text evidence="2">The sequence shown here is derived from an EMBL/GenBank/DDBJ whole genome shotgun (WGS) entry which is preliminary data.</text>
</comment>
<dbReference type="PROSITE" id="PS51664">
    <property type="entry name" value="YCAO"/>
    <property type="match status" value="1"/>
</dbReference>
<proteinExistence type="predicted"/>
<dbReference type="Pfam" id="PF02624">
    <property type="entry name" value="YcaO"/>
    <property type="match status" value="1"/>
</dbReference>
<dbReference type="RefSeq" id="WP_054020221.1">
    <property type="nucleotide sequence ID" value="NZ_BBYR01000032.1"/>
</dbReference>
<keyword evidence="3" id="KW-1185">Reference proteome</keyword>
<dbReference type="Proteomes" id="UP000037660">
    <property type="component" value="Unassembled WGS sequence"/>
</dbReference>
<dbReference type="PANTHER" id="PTHR37809:SF1">
    <property type="entry name" value="RIBOSOMAL PROTEIN S12 METHYLTHIOTRANSFERASE ACCESSORY FACTOR YCAO"/>
    <property type="match status" value="1"/>
</dbReference>
<sequence>MSLAGWRSRAGLCLMRPREHAGAAAAPCLRCLHDRLHEAGFAPRGPVEVADDAGWQAAFAAAARDDPQVAGHPLATPVLRLDGAHLRRHRLVARPGCPVCGPQQRAALGRWRGPALPVEALGDPLLGLFSCAECIVPLDGDPQALCHAASVQVHTAGNRHAVSARGQGHDAARAALGQLGEALERYAAFRPEPWALRDGRARSLPWPALQGDALFGLDPAQQALVGHARLDGRRRLAWLPAQRLADGAARAVPAAAVFLDRADWRPEPRVGPSVSHGLAAHRSAAAAQAHAADELVERTAMTRAWHTRDFGTRLPDEALDAPAAALARRCRDAGLSLRLMALPWPAQRPVVLALLWTPRAAPWFLLGSGSARRWADAADAALLEAAAGWQALCRRPEPLPARPRLRAAEGTAGHHRWHAGEPRAARVVQAFVDGSRPSGRLPPDGPDVGACEALLALAPDSVAADLTPPDLAACGWSVQRVLAPGLPIYGHGRVGTPGRFLAAWGWPPAALPHPYR</sequence>
<reference evidence="2 3" key="2">
    <citation type="journal article" date="2016" name="Science">
        <title>A bacterium that degrades and assimilates poly(ethylene terephthalate).</title>
        <authorList>
            <person name="Yoshida S."/>
            <person name="Hiraga K."/>
            <person name="Takehana T."/>
            <person name="Taniguchi I."/>
            <person name="Yamaji H."/>
            <person name="Maeda Y."/>
            <person name="Toyohara K."/>
            <person name="Miyamoto K."/>
            <person name="Kimura Y."/>
            <person name="Oda K."/>
        </authorList>
    </citation>
    <scope>NUCLEOTIDE SEQUENCE [LARGE SCALE GENOMIC DNA]</scope>
    <source>
        <strain evidence="3">NBRC 110686 / TISTR 2288 / 201-F6</strain>
    </source>
</reference>
<evidence type="ECO:0000313" key="2">
    <source>
        <dbReference type="EMBL" id="GAP36226.1"/>
    </source>
</evidence>
<accession>A0A0K8P0S3</accession>
<dbReference type="AlphaFoldDB" id="A0A0K8P0S3"/>